<feature type="transmembrane region" description="Helical" evidence="6">
    <location>
        <begin position="286"/>
        <end position="303"/>
    </location>
</feature>
<dbReference type="EMBL" id="QEAS01000010">
    <property type="protein sequence ID" value="PWG80129.1"/>
    <property type="molecule type" value="Genomic_DNA"/>
</dbReference>
<dbReference type="PANTHER" id="PTHR30572">
    <property type="entry name" value="MEMBRANE COMPONENT OF TRANSPORTER-RELATED"/>
    <property type="match status" value="1"/>
</dbReference>
<feature type="transmembrane region" description="Helical" evidence="6">
    <location>
        <begin position="339"/>
        <end position="360"/>
    </location>
</feature>
<feature type="transmembrane region" description="Helical" evidence="6">
    <location>
        <begin position="717"/>
        <end position="736"/>
    </location>
</feature>
<feature type="domain" description="ABC3 transporter permease C-terminal" evidence="7">
    <location>
        <begin position="289"/>
        <end position="402"/>
    </location>
</feature>
<dbReference type="Pfam" id="PF12704">
    <property type="entry name" value="MacB_PCD"/>
    <property type="match status" value="1"/>
</dbReference>
<keyword evidence="2" id="KW-1003">Cell membrane</keyword>
<keyword evidence="3 6" id="KW-0812">Transmembrane</keyword>
<dbReference type="AlphaFoldDB" id="A0A2U2PG68"/>
<keyword evidence="5 6" id="KW-0472">Membrane</keyword>
<evidence type="ECO:0000313" key="10">
    <source>
        <dbReference type="Proteomes" id="UP000245647"/>
    </source>
</evidence>
<feature type="transmembrane region" description="Helical" evidence="6">
    <location>
        <begin position="664"/>
        <end position="685"/>
    </location>
</feature>
<evidence type="ECO:0000256" key="6">
    <source>
        <dbReference type="SAM" id="Phobius"/>
    </source>
</evidence>
<evidence type="ECO:0000259" key="7">
    <source>
        <dbReference type="Pfam" id="PF02687"/>
    </source>
</evidence>
<dbReference type="InterPro" id="IPR050250">
    <property type="entry name" value="Macrolide_Exporter_MacB"/>
</dbReference>
<reference evidence="9 10" key="1">
    <citation type="submission" date="2018-04" db="EMBL/GenBank/DDBJ databases">
        <title>Pedobacter chongqingensis sp. nov., isolated from a rottenly hemp rope.</title>
        <authorList>
            <person name="Cai Y."/>
        </authorList>
    </citation>
    <scope>NUCLEOTIDE SEQUENCE [LARGE SCALE GENOMIC DNA]</scope>
    <source>
        <strain evidence="9 10">FJ4-8</strain>
    </source>
</reference>
<dbReference type="PANTHER" id="PTHR30572:SF18">
    <property type="entry name" value="ABC-TYPE MACROLIDE FAMILY EXPORT SYSTEM PERMEASE COMPONENT 2"/>
    <property type="match status" value="1"/>
</dbReference>
<accession>A0A2U2PG68</accession>
<organism evidence="9 10">
    <name type="scientific">Pararcticibacter amylolyticus</name>
    <dbReference type="NCBI Taxonomy" id="2173175"/>
    <lineage>
        <taxon>Bacteria</taxon>
        <taxon>Pseudomonadati</taxon>
        <taxon>Bacteroidota</taxon>
        <taxon>Sphingobacteriia</taxon>
        <taxon>Sphingobacteriales</taxon>
        <taxon>Sphingobacteriaceae</taxon>
        <taxon>Pararcticibacter</taxon>
    </lineage>
</organism>
<feature type="domain" description="MacB-like periplasmic core" evidence="8">
    <location>
        <begin position="19"/>
        <end position="243"/>
    </location>
</feature>
<evidence type="ECO:0008006" key="11">
    <source>
        <dbReference type="Google" id="ProtNLM"/>
    </source>
</evidence>
<protein>
    <recommendedName>
        <fullName evidence="11">ABC transporter permease</fullName>
    </recommendedName>
</protein>
<comment type="caution">
    <text evidence="9">The sequence shown here is derived from an EMBL/GenBank/DDBJ whole genome shotgun (WGS) entry which is preliminary data.</text>
</comment>
<dbReference type="RefSeq" id="WP_109416246.1">
    <property type="nucleotide sequence ID" value="NZ_QEAS01000010.1"/>
</dbReference>
<sequence length="788" mass="89070">MKTYLRTAWRNLAANRTYSIVNIAGLGVSLAASILLLLWVQDELSFDMFHSKADRIYRVSAAFRQNGKEEVWTSTPAPLATAGKLQVPEIADACRVSGAWQLQRFRYKDKKFFSIDCGLADTSFFSMFDFQIIQGDKRNLFPDKQSVVMSETTAEKFFGKENPIGKTIIANDNEQMHVTGVMKDIPENSSIRYSMVLPFNRLESNYDGNDYWKSLNEDWGNYNYDTYFLFKKQESANSAAIKLTRIHQKAQPEDFTKNLTYILLPLKKVHLYDAQGKEQGMATVRIFFLVAVIILFIACINYVNLVTARAVKRAKEISVRKIAGAGNRHLFLQFMCETLLLILVSLVVATMIIYITIPLYNKISAKQIQFSFFNGGVLLTYLSTLLITLILAGIYPAVNLLSLDPLESLKGKVLRAGKSITLRKVLVVVQFTLSVILVISTIILSRQLRYIREKNLGYDKENVIALKFHKMADHYDAVRSNLLSQPGIVDVTYAGDDIMNLYSSSGDAEWDGKTALQQTFMINQLAVDRNFIKVMNIQLKDGPGFSGTPADSSHFILNETAIKEMGIKDPIGKRFKFHDVEGNIAGVVKDFHFQNLHNQIKPMILFYRTWKEAMYVRTTARDASRAINELKSVWKQYNGDIPFEYKFLDDSFNETYRSDIRVGLMFNIFACITILISCLGLFGLITYTAESKVKEIGIRKTLGAGISDIVKMLSTDLIKLVLVSCAISFPLAWWALNKLLDDYAYKTNIDATPFLLAAFLTLLIAQITIGFKAVKASLANPVRSLRTE</sequence>
<evidence type="ECO:0000313" key="9">
    <source>
        <dbReference type="EMBL" id="PWG80129.1"/>
    </source>
</evidence>
<dbReference type="InterPro" id="IPR025857">
    <property type="entry name" value="MacB_PCD"/>
</dbReference>
<evidence type="ECO:0000256" key="3">
    <source>
        <dbReference type="ARBA" id="ARBA00022692"/>
    </source>
</evidence>
<keyword evidence="10" id="KW-1185">Reference proteome</keyword>
<proteinExistence type="predicted"/>
<dbReference type="OrthoDB" id="1451596at2"/>
<feature type="transmembrane region" description="Helical" evidence="6">
    <location>
        <begin position="372"/>
        <end position="398"/>
    </location>
</feature>
<evidence type="ECO:0000259" key="8">
    <source>
        <dbReference type="Pfam" id="PF12704"/>
    </source>
</evidence>
<dbReference type="GO" id="GO:0022857">
    <property type="term" value="F:transmembrane transporter activity"/>
    <property type="evidence" value="ECO:0007669"/>
    <property type="project" value="TreeGrafter"/>
</dbReference>
<feature type="transmembrane region" description="Helical" evidence="6">
    <location>
        <begin position="748"/>
        <end position="771"/>
    </location>
</feature>
<evidence type="ECO:0000256" key="4">
    <source>
        <dbReference type="ARBA" id="ARBA00022989"/>
    </source>
</evidence>
<feature type="transmembrane region" description="Helical" evidence="6">
    <location>
        <begin position="20"/>
        <end position="40"/>
    </location>
</feature>
<feature type="domain" description="ABC3 transporter permease C-terminal" evidence="7">
    <location>
        <begin position="667"/>
        <end position="776"/>
    </location>
</feature>
<comment type="subcellular location">
    <subcellularLocation>
        <location evidence="1">Cell membrane</location>
        <topology evidence="1">Multi-pass membrane protein</topology>
    </subcellularLocation>
</comment>
<evidence type="ECO:0000256" key="1">
    <source>
        <dbReference type="ARBA" id="ARBA00004651"/>
    </source>
</evidence>
<evidence type="ECO:0000256" key="5">
    <source>
        <dbReference type="ARBA" id="ARBA00023136"/>
    </source>
</evidence>
<gene>
    <name evidence="9" type="ORF">DDR33_13085</name>
</gene>
<evidence type="ECO:0000256" key="2">
    <source>
        <dbReference type="ARBA" id="ARBA00022475"/>
    </source>
</evidence>
<dbReference type="InterPro" id="IPR003838">
    <property type="entry name" value="ABC3_permease_C"/>
</dbReference>
<name>A0A2U2PG68_9SPHI</name>
<dbReference type="Pfam" id="PF02687">
    <property type="entry name" value="FtsX"/>
    <property type="match status" value="2"/>
</dbReference>
<keyword evidence="4 6" id="KW-1133">Transmembrane helix</keyword>
<dbReference type="Proteomes" id="UP000245647">
    <property type="component" value="Unassembled WGS sequence"/>
</dbReference>
<dbReference type="GO" id="GO:0005886">
    <property type="term" value="C:plasma membrane"/>
    <property type="evidence" value="ECO:0007669"/>
    <property type="project" value="UniProtKB-SubCell"/>
</dbReference>
<feature type="transmembrane region" description="Helical" evidence="6">
    <location>
        <begin position="425"/>
        <end position="444"/>
    </location>
</feature>